<name>A0A0K0G3H8_STRVS</name>
<keyword evidence="1" id="KW-1185">Reference proteome</keyword>
<dbReference type="SUPFAM" id="SSF50630">
    <property type="entry name" value="Acid proteases"/>
    <property type="match status" value="1"/>
</dbReference>
<organism evidence="1 2">
    <name type="scientific">Strongyloides venezuelensis</name>
    <name type="common">Threadworm</name>
    <dbReference type="NCBI Taxonomy" id="75913"/>
    <lineage>
        <taxon>Eukaryota</taxon>
        <taxon>Metazoa</taxon>
        <taxon>Ecdysozoa</taxon>
        <taxon>Nematoda</taxon>
        <taxon>Chromadorea</taxon>
        <taxon>Rhabditida</taxon>
        <taxon>Tylenchina</taxon>
        <taxon>Panagrolaimomorpha</taxon>
        <taxon>Strongyloidoidea</taxon>
        <taxon>Strongyloididae</taxon>
        <taxon>Strongyloides</taxon>
    </lineage>
</organism>
<dbReference type="AlphaFoldDB" id="A0A0K0G3H8"/>
<dbReference type="InterPro" id="IPR021109">
    <property type="entry name" value="Peptidase_aspartic_dom_sf"/>
</dbReference>
<evidence type="ECO:0000313" key="1">
    <source>
        <dbReference type="Proteomes" id="UP000035680"/>
    </source>
</evidence>
<accession>A0A0K0G3H8</accession>
<dbReference type="Gene3D" id="2.40.70.10">
    <property type="entry name" value="Acid Proteases"/>
    <property type="match status" value="1"/>
</dbReference>
<dbReference type="Proteomes" id="UP000035680">
    <property type="component" value="Unassembled WGS sequence"/>
</dbReference>
<evidence type="ECO:0000313" key="2">
    <source>
        <dbReference type="WBParaSite" id="SVE_1928300.1"/>
    </source>
</evidence>
<sequence length="178" mass="20103">MSPTIRKRNICNNDLAALKEIEICGKKKEVFLDSGSTENWMSLENTKNLGVYLKLTSGTSACMTDVSVLKTIAMFDCEVDFKNGKEIQVLCFYVPVKSNDIIIGRRVLKNNSDLFEIRSDSGTSIESSFTIDNSENEVLLECKDEDHESSVVMERKEVLKFIEQCQMKVESIGKRTPI</sequence>
<dbReference type="WBParaSite" id="SVE_1928300.1">
    <property type="protein sequence ID" value="SVE_1928300.1"/>
    <property type="gene ID" value="SVE_1928300"/>
</dbReference>
<proteinExistence type="predicted"/>
<reference evidence="2" key="2">
    <citation type="submission" date="2015-08" db="UniProtKB">
        <authorList>
            <consortium name="WormBaseParasite"/>
        </authorList>
    </citation>
    <scope>IDENTIFICATION</scope>
</reference>
<reference evidence="1" key="1">
    <citation type="submission" date="2014-07" db="EMBL/GenBank/DDBJ databases">
        <authorList>
            <person name="Martin A.A"/>
            <person name="De Silva N."/>
        </authorList>
    </citation>
    <scope>NUCLEOTIDE SEQUENCE</scope>
</reference>
<protein>
    <submittedName>
        <fullName evidence="2">Uncharacterized protein</fullName>
    </submittedName>
</protein>